<organism evidence="2 3">
    <name type="scientific">Tistlia consotensis USBA 355</name>
    <dbReference type="NCBI Taxonomy" id="560819"/>
    <lineage>
        <taxon>Bacteria</taxon>
        <taxon>Pseudomonadati</taxon>
        <taxon>Pseudomonadota</taxon>
        <taxon>Alphaproteobacteria</taxon>
        <taxon>Rhodospirillales</taxon>
        <taxon>Rhodovibrionaceae</taxon>
        <taxon>Tistlia</taxon>
    </lineage>
</organism>
<dbReference type="InterPro" id="IPR008990">
    <property type="entry name" value="Elect_transpt_acc-like_dom_sf"/>
</dbReference>
<name>A0A1Y6C9F8_9PROT</name>
<feature type="domain" description="Nitrile hydratase beta subunit-like N-terminal" evidence="1">
    <location>
        <begin position="16"/>
        <end position="102"/>
    </location>
</feature>
<reference evidence="2 3" key="1">
    <citation type="submission" date="2017-04" db="EMBL/GenBank/DDBJ databases">
        <authorList>
            <person name="Afonso C.L."/>
            <person name="Miller P.J."/>
            <person name="Scott M.A."/>
            <person name="Spackman E."/>
            <person name="Goraichik I."/>
            <person name="Dimitrov K.M."/>
            <person name="Suarez D.L."/>
            <person name="Swayne D.E."/>
        </authorList>
    </citation>
    <scope>NUCLEOTIDE SEQUENCE [LARGE SCALE GENOMIC DNA]</scope>
    <source>
        <strain evidence="2 3">USBA 355</strain>
    </source>
</reference>
<dbReference type="STRING" id="560819.SAMN05428998_117127"/>
<dbReference type="RefSeq" id="WP_085124352.1">
    <property type="nucleotide sequence ID" value="NZ_FWZX01000017.1"/>
</dbReference>
<dbReference type="SUPFAM" id="SSF50090">
    <property type="entry name" value="Electron transport accessory proteins"/>
    <property type="match status" value="1"/>
</dbReference>
<dbReference type="Pfam" id="PF21006">
    <property type="entry name" value="NHase_beta_N"/>
    <property type="match status" value="1"/>
</dbReference>
<gene>
    <name evidence="2" type="ORF">SAMN05428998_117127</name>
</gene>
<accession>A0A1Y6C9F8</accession>
<evidence type="ECO:0000313" key="3">
    <source>
        <dbReference type="Proteomes" id="UP000192917"/>
    </source>
</evidence>
<protein>
    <submittedName>
        <fullName evidence="2">Nitrile hydratase accessory protein</fullName>
    </submittedName>
</protein>
<dbReference type="EMBL" id="FWZX01000017">
    <property type="protein sequence ID" value="SMF48939.1"/>
    <property type="molecule type" value="Genomic_DNA"/>
</dbReference>
<evidence type="ECO:0000259" key="1">
    <source>
        <dbReference type="Pfam" id="PF21006"/>
    </source>
</evidence>
<dbReference type="InterPro" id="IPR042262">
    <property type="entry name" value="CN_hydtase_beta_C"/>
</dbReference>
<dbReference type="Gene3D" id="1.10.472.20">
    <property type="entry name" value="Nitrile hydratase, beta subunit"/>
    <property type="match status" value="1"/>
</dbReference>
<dbReference type="InterPro" id="IPR049054">
    <property type="entry name" value="CN_hydtase_beta-like_N"/>
</dbReference>
<dbReference type="NCBIfam" id="TIGR03889">
    <property type="entry name" value="nitrile_acc"/>
    <property type="match status" value="1"/>
</dbReference>
<keyword evidence="3" id="KW-1185">Reference proteome</keyword>
<dbReference type="AlphaFoldDB" id="A0A1Y6C9F8"/>
<proteinExistence type="predicted"/>
<evidence type="ECO:0000313" key="2">
    <source>
        <dbReference type="EMBL" id="SMF48939.1"/>
    </source>
</evidence>
<dbReference type="InterPro" id="IPR023808">
    <property type="entry name" value="Nitrile_Hydratase_acc_put"/>
</dbReference>
<dbReference type="Proteomes" id="UP000192917">
    <property type="component" value="Unassembled WGS sequence"/>
</dbReference>
<sequence>MSDFRALLPTVDAASGSSFAEPWMARAFALTLALSERGLFNLKDFQAALIEAVGRHEKAGCIADETDYYTRWVEALSALLRARGLLDEAGVAELEARILVEAAARREHQHLAARDEEGRLRIAPVAVA</sequence>